<evidence type="ECO:0000256" key="1">
    <source>
        <dbReference type="SAM" id="SignalP"/>
    </source>
</evidence>
<organism evidence="2 3">
    <name type="scientific">Marivirga arenosa</name>
    <dbReference type="NCBI Taxonomy" id="3059076"/>
    <lineage>
        <taxon>Bacteria</taxon>
        <taxon>Pseudomonadati</taxon>
        <taxon>Bacteroidota</taxon>
        <taxon>Cytophagia</taxon>
        <taxon>Cytophagales</taxon>
        <taxon>Marivirgaceae</taxon>
        <taxon>Marivirga</taxon>
    </lineage>
</organism>
<sequence length="139" mass="15652">MKYIYSIAFVLLAFACTNKNMASQSDDSYKELAQEYFEHEADELILNENEEFILAVFNDNVGDKSGNDILKYAVINKASNEIVLKESIANGKVKWVSTYEIEVVRPPGILKNDSETIEDYTSIIDVKTGKKSNKKAAQN</sequence>
<keyword evidence="1" id="KW-0732">Signal</keyword>
<name>A0AA49JI18_9BACT</name>
<keyword evidence="3" id="KW-1185">Reference proteome</keyword>
<feature type="signal peptide" evidence="1">
    <location>
        <begin position="1"/>
        <end position="22"/>
    </location>
</feature>
<accession>A0AA49JI18</accession>
<protein>
    <submittedName>
        <fullName evidence="2">Uncharacterized protein</fullName>
    </submittedName>
</protein>
<dbReference type="Proteomes" id="UP001244443">
    <property type="component" value="Chromosome"/>
</dbReference>
<reference evidence="2" key="1">
    <citation type="submission" date="2023-08" db="EMBL/GenBank/DDBJ databases">
        <title>Comparative genomics and taxonomic characterization of three novel marine species of genus Marivirga.</title>
        <authorList>
            <person name="Muhammad N."/>
            <person name="Kim S.-G."/>
        </authorList>
    </citation>
    <scope>NUCLEOTIDE SEQUENCE [LARGE SCALE GENOMIC DNA]</scope>
    <source>
        <strain evidence="2">ABR2-2</strain>
    </source>
</reference>
<evidence type="ECO:0000313" key="3">
    <source>
        <dbReference type="Proteomes" id="UP001244443"/>
    </source>
</evidence>
<evidence type="ECO:0000313" key="2">
    <source>
        <dbReference type="EMBL" id="WKK84957.1"/>
    </source>
</evidence>
<feature type="chain" id="PRO_5041405312" evidence="1">
    <location>
        <begin position="23"/>
        <end position="139"/>
    </location>
</feature>
<proteinExistence type="predicted"/>
<dbReference type="AlphaFoldDB" id="A0AA49JI18"/>
<gene>
    <name evidence="2" type="ORF">QYS48_23405</name>
</gene>
<dbReference type="EMBL" id="CP129970">
    <property type="protein sequence ID" value="WKK84957.1"/>
    <property type="molecule type" value="Genomic_DNA"/>
</dbReference>
<dbReference type="PROSITE" id="PS51257">
    <property type="entry name" value="PROKAR_LIPOPROTEIN"/>
    <property type="match status" value="1"/>
</dbReference>
<dbReference type="RefSeq" id="WP_302101300.1">
    <property type="nucleotide sequence ID" value="NZ_CP129970.2"/>
</dbReference>